<dbReference type="Pfam" id="PF04716">
    <property type="entry name" value="ETC_C1_NDUFA5"/>
    <property type="match status" value="1"/>
</dbReference>
<dbReference type="RefSeq" id="XP_005539224.1">
    <property type="nucleotide sequence ID" value="XM_005539167.1"/>
</dbReference>
<reference evidence="9 10" key="1">
    <citation type="journal article" date="2004" name="Nature">
        <title>Genome sequence of the ultrasmall unicellular red alga Cyanidioschyzon merolae 10D.</title>
        <authorList>
            <person name="Matsuzaki M."/>
            <person name="Misumi O."/>
            <person name="Shin-i T."/>
            <person name="Maruyama S."/>
            <person name="Takahara M."/>
            <person name="Miyagishima S."/>
            <person name="Mori T."/>
            <person name="Nishida K."/>
            <person name="Yagisawa F."/>
            <person name="Nishida K."/>
            <person name="Yoshida Y."/>
            <person name="Nishimura Y."/>
            <person name="Nakao S."/>
            <person name="Kobayashi T."/>
            <person name="Momoyama Y."/>
            <person name="Higashiyama T."/>
            <person name="Minoda A."/>
            <person name="Sano M."/>
            <person name="Nomoto H."/>
            <person name="Oishi K."/>
            <person name="Hayashi H."/>
            <person name="Ohta F."/>
            <person name="Nishizaka S."/>
            <person name="Haga S."/>
            <person name="Miura S."/>
            <person name="Morishita T."/>
            <person name="Kabeya Y."/>
            <person name="Terasawa K."/>
            <person name="Suzuki Y."/>
            <person name="Ishii Y."/>
            <person name="Asakawa S."/>
            <person name="Takano H."/>
            <person name="Ohta N."/>
            <person name="Kuroiwa H."/>
            <person name="Tanaka K."/>
            <person name="Shimizu N."/>
            <person name="Sugano S."/>
            <person name="Sato N."/>
            <person name="Nozaki H."/>
            <person name="Ogasawara N."/>
            <person name="Kohara Y."/>
            <person name="Kuroiwa T."/>
        </authorList>
    </citation>
    <scope>NUCLEOTIDE SEQUENCE [LARGE SCALE GENOMIC DNA]</scope>
    <source>
        <strain evidence="9 10">10D</strain>
    </source>
</reference>
<accession>M1VMF3</accession>
<evidence type="ECO:0000256" key="5">
    <source>
        <dbReference type="ARBA" id="ARBA00022792"/>
    </source>
</evidence>
<evidence type="ECO:0000256" key="4">
    <source>
        <dbReference type="ARBA" id="ARBA00022660"/>
    </source>
</evidence>
<keyword evidence="4" id="KW-0679">Respiratory chain</keyword>
<dbReference type="GeneID" id="16997723"/>
<name>M1VMF3_CYAM1</name>
<keyword evidence="10" id="KW-1185">Reference proteome</keyword>
<dbReference type="AlphaFoldDB" id="M1VMF3"/>
<evidence type="ECO:0000256" key="1">
    <source>
        <dbReference type="ARBA" id="ARBA00004443"/>
    </source>
</evidence>
<sequence>MRIFRAFPPWKTLKRSFAPLYWSELASARIPVLASETGAVASALLFRRTLCNDTGNGQTRDRARVYLSSGEIDWSQPHPVGYPAGLRPDPDATAKLRAAYRTILERVQTLAPESAYRRNIELLTRYRLEVTEAHLDDRKALEDKIGAGLVEELLATAYDELDLIECMAQWKPWEGQESRSIPLHVID</sequence>
<evidence type="ECO:0000256" key="7">
    <source>
        <dbReference type="ARBA" id="ARBA00023128"/>
    </source>
</evidence>
<dbReference type="EMBL" id="AP006502">
    <property type="protein sequence ID" value="BAM83188.1"/>
    <property type="molecule type" value="Genomic_DNA"/>
</dbReference>
<proteinExistence type="inferred from homology"/>
<comment type="subcellular location">
    <subcellularLocation>
        <location evidence="1">Mitochondrion inner membrane</location>
        <topology evidence="1">Peripheral membrane protein</topology>
        <orientation evidence="1">Matrix side</orientation>
    </subcellularLocation>
</comment>
<protein>
    <submittedName>
        <fullName evidence="9">NADH dehydrogenase I alpha subcomplex 5</fullName>
    </submittedName>
</protein>
<dbReference type="eggNOG" id="KOG3365">
    <property type="taxonomic scope" value="Eukaryota"/>
</dbReference>
<dbReference type="GO" id="GO:0005743">
    <property type="term" value="C:mitochondrial inner membrane"/>
    <property type="evidence" value="ECO:0007669"/>
    <property type="project" value="UniProtKB-SubCell"/>
</dbReference>
<keyword evidence="7" id="KW-0496">Mitochondrion</keyword>
<evidence type="ECO:0000313" key="10">
    <source>
        <dbReference type="Proteomes" id="UP000007014"/>
    </source>
</evidence>
<keyword evidence="8" id="KW-0472">Membrane</keyword>
<dbReference type="GO" id="GO:0022904">
    <property type="term" value="P:respiratory electron transport chain"/>
    <property type="evidence" value="ECO:0007669"/>
    <property type="project" value="InterPro"/>
</dbReference>
<dbReference type="PANTHER" id="PTHR12653">
    <property type="entry name" value="NADH-UBIQUINONE OXIDOREDUCTASE 13 KD-B SUBUNIT"/>
    <property type="match status" value="1"/>
</dbReference>
<evidence type="ECO:0000256" key="8">
    <source>
        <dbReference type="ARBA" id="ARBA00023136"/>
    </source>
</evidence>
<keyword evidence="5" id="KW-0999">Mitochondrion inner membrane</keyword>
<dbReference type="Proteomes" id="UP000007014">
    <property type="component" value="Chromosome 20"/>
</dbReference>
<keyword evidence="6" id="KW-0249">Electron transport</keyword>
<evidence type="ECO:0000256" key="3">
    <source>
        <dbReference type="ARBA" id="ARBA00022448"/>
    </source>
</evidence>
<dbReference type="KEGG" id="cme:CYME_CMT198C"/>
<evidence type="ECO:0000256" key="2">
    <source>
        <dbReference type="ARBA" id="ARBA00010261"/>
    </source>
</evidence>
<dbReference type="OrthoDB" id="286811at2759"/>
<keyword evidence="3" id="KW-0813">Transport</keyword>
<dbReference type="InterPro" id="IPR006806">
    <property type="entry name" value="NDUFA5"/>
</dbReference>
<dbReference type="PANTHER" id="PTHR12653:SF0">
    <property type="entry name" value="NADH DEHYDROGENASE [UBIQUINONE] 1 ALPHA SUBCOMPLEX SUBUNIT 5"/>
    <property type="match status" value="1"/>
</dbReference>
<evidence type="ECO:0000313" key="9">
    <source>
        <dbReference type="EMBL" id="BAM83188.1"/>
    </source>
</evidence>
<evidence type="ECO:0000256" key="6">
    <source>
        <dbReference type="ARBA" id="ARBA00022982"/>
    </source>
</evidence>
<gene>
    <name evidence="9" type="ORF">CYME_CMT198C</name>
</gene>
<dbReference type="STRING" id="280699.M1VMF3"/>
<reference evidence="9 10" key="2">
    <citation type="journal article" date="2007" name="BMC Biol.">
        <title>A 100%-complete sequence reveals unusually simple genomic features in the hot-spring red alga Cyanidioschyzon merolae.</title>
        <authorList>
            <person name="Nozaki H."/>
            <person name="Takano H."/>
            <person name="Misumi O."/>
            <person name="Terasawa K."/>
            <person name="Matsuzaki M."/>
            <person name="Maruyama S."/>
            <person name="Nishida K."/>
            <person name="Yagisawa F."/>
            <person name="Yoshida Y."/>
            <person name="Fujiwara T."/>
            <person name="Takio S."/>
            <person name="Tamura K."/>
            <person name="Chung S.J."/>
            <person name="Nakamura S."/>
            <person name="Kuroiwa H."/>
            <person name="Tanaka K."/>
            <person name="Sato N."/>
            <person name="Kuroiwa T."/>
        </authorList>
    </citation>
    <scope>NUCLEOTIDE SEQUENCE [LARGE SCALE GENOMIC DNA]</scope>
    <source>
        <strain evidence="9 10">10D</strain>
    </source>
</reference>
<comment type="similarity">
    <text evidence="2">Belongs to the complex I NDUFA5 subunit family.</text>
</comment>
<organism evidence="9 10">
    <name type="scientific">Cyanidioschyzon merolae (strain NIES-3377 / 10D)</name>
    <name type="common">Unicellular red alga</name>
    <dbReference type="NCBI Taxonomy" id="280699"/>
    <lineage>
        <taxon>Eukaryota</taxon>
        <taxon>Rhodophyta</taxon>
        <taxon>Bangiophyceae</taxon>
        <taxon>Cyanidiales</taxon>
        <taxon>Cyanidiaceae</taxon>
        <taxon>Cyanidioschyzon</taxon>
    </lineage>
</organism>